<keyword evidence="4 6" id="KW-0862">Zinc</keyword>
<evidence type="ECO:0000256" key="3">
    <source>
        <dbReference type="ARBA" id="ARBA00022801"/>
    </source>
</evidence>
<evidence type="ECO:0000259" key="8">
    <source>
        <dbReference type="PROSITE" id="PS51864"/>
    </source>
</evidence>
<proteinExistence type="predicted"/>
<comment type="cofactor">
    <cofactor evidence="6 7">
        <name>Zn(2+)</name>
        <dbReference type="ChEBI" id="CHEBI:29105"/>
    </cofactor>
    <text evidence="6 7">Binds 1 zinc ion per subunit.</text>
</comment>
<dbReference type="AlphaFoldDB" id="A0A182VR08"/>
<dbReference type="InterPro" id="IPR034035">
    <property type="entry name" value="Astacin-like_dom"/>
</dbReference>
<evidence type="ECO:0000256" key="1">
    <source>
        <dbReference type="ARBA" id="ARBA00022670"/>
    </source>
</evidence>
<comment type="caution">
    <text evidence="6">Lacks conserved residue(s) required for the propagation of feature annotation.</text>
</comment>
<protein>
    <recommendedName>
        <fullName evidence="7">Metalloendopeptidase</fullName>
        <ecNumber evidence="7">3.4.24.-</ecNumber>
    </recommendedName>
</protein>
<reference evidence="9" key="2">
    <citation type="submission" date="2020-05" db="UniProtKB">
        <authorList>
            <consortium name="EnsemblMetazoa"/>
        </authorList>
    </citation>
    <scope>IDENTIFICATION</scope>
    <source>
        <strain evidence="9">MINIMUS1</strain>
    </source>
</reference>
<keyword evidence="10" id="KW-1185">Reference proteome</keyword>
<dbReference type="PANTHER" id="PTHR10127:SF780">
    <property type="entry name" value="METALLOENDOPEPTIDASE"/>
    <property type="match status" value="1"/>
</dbReference>
<dbReference type="VEuPathDB" id="VectorBase:AMIN000489"/>
<accession>A0A182VR08</accession>
<evidence type="ECO:0000256" key="2">
    <source>
        <dbReference type="ARBA" id="ARBA00022723"/>
    </source>
</evidence>
<dbReference type="EnsemblMetazoa" id="AMIN000489-RA">
    <property type="protein sequence ID" value="AMIN000489-PA"/>
    <property type="gene ID" value="AMIN000489"/>
</dbReference>
<feature type="domain" description="Peptidase M12A" evidence="8">
    <location>
        <begin position="10"/>
        <end position="211"/>
    </location>
</feature>
<feature type="active site" evidence="6">
    <location>
        <position position="105"/>
    </location>
</feature>
<dbReference type="Gene3D" id="3.40.390.10">
    <property type="entry name" value="Collagenase (Catalytic Domain)"/>
    <property type="match status" value="1"/>
</dbReference>
<dbReference type="PANTHER" id="PTHR10127">
    <property type="entry name" value="DISCOIDIN, CUB, EGF, LAMININ , AND ZINC METALLOPROTEASE DOMAIN CONTAINING"/>
    <property type="match status" value="1"/>
</dbReference>
<dbReference type="CDD" id="cd04280">
    <property type="entry name" value="ZnMc_astacin_like"/>
    <property type="match status" value="1"/>
</dbReference>
<dbReference type="Pfam" id="PF01400">
    <property type="entry name" value="Astacin"/>
    <property type="match status" value="1"/>
</dbReference>
<dbReference type="InterPro" id="IPR001506">
    <property type="entry name" value="Peptidase_M12A"/>
</dbReference>
<keyword evidence="1 6" id="KW-0645">Protease</keyword>
<dbReference type="PROSITE" id="PS51864">
    <property type="entry name" value="ASTACIN"/>
    <property type="match status" value="1"/>
</dbReference>
<reference evidence="10" key="1">
    <citation type="submission" date="2013-03" db="EMBL/GenBank/DDBJ databases">
        <title>The Genome Sequence of Anopheles minimus MINIMUS1.</title>
        <authorList>
            <consortium name="The Broad Institute Genomics Platform"/>
            <person name="Neafsey D.E."/>
            <person name="Walton C."/>
            <person name="Walker B."/>
            <person name="Young S.K."/>
            <person name="Zeng Q."/>
            <person name="Gargeya S."/>
            <person name="Fitzgerald M."/>
            <person name="Haas B."/>
            <person name="Abouelleil A."/>
            <person name="Allen A.W."/>
            <person name="Alvarado L."/>
            <person name="Arachchi H.M."/>
            <person name="Berlin A.M."/>
            <person name="Chapman S.B."/>
            <person name="Gainer-Dewar J."/>
            <person name="Goldberg J."/>
            <person name="Griggs A."/>
            <person name="Gujja S."/>
            <person name="Hansen M."/>
            <person name="Howarth C."/>
            <person name="Imamovic A."/>
            <person name="Ireland A."/>
            <person name="Larimer J."/>
            <person name="McCowan C."/>
            <person name="Murphy C."/>
            <person name="Pearson M."/>
            <person name="Poon T.W."/>
            <person name="Priest M."/>
            <person name="Roberts A."/>
            <person name="Saif S."/>
            <person name="Shea T."/>
            <person name="Sisk P."/>
            <person name="Sykes S."/>
            <person name="Wortman J."/>
            <person name="Nusbaum C."/>
            <person name="Birren B."/>
        </authorList>
    </citation>
    <scope>NUCLEOTIDE SEQUENCE [LARGE SCALE GENOMIC DNA]</scope>
    <source>
        <strain evidence="10">MINIMUS1</strain>
    </source>
</reference>
<dbReference type="EC" id="3.4.24.-" evidence="7"/>
<organism evidence="9 10">
    <name type="scientific">Anopheles minimus</name>
    <dbReference type="NCBI Taxonomy" id="112268"/>
    <lineage>
        <taxon>Eukaryota</taxon>
        <taxon>Metazoa</taxon>
        <taxon>Ecdysozoa</taxon>
        <taxon>Arthropoda</taxon>
        <taxon>Hexapoda</taxon>
        <taxon>Insecta</taxon>
        <taxon>Pterygota</taxon>
        <taxon>Neoptera</taxon>
        <taxon>Endopterygota</taxon>
        <taxon>Diptera</taxon>
        <taxon>Nematocera</taxon>
        <taxon>Culicoidea</taxon>
        <taxon>Culicidae</taxon>
        <taxon>Anophelinae</taxon>
        <taxon>Anopheles</taxon>
    </lineage>
</organism>
<dbReference type="GO" id="GO:0004222">
    <property type="term" value="F:metalloendopeptidase activity"/>
    <property type="evidence" value="ECO:0007669"/>
    <property type="project" value="UniProtKB-UniRule"/>
</dbReference>
<dbReference type="STRING" id="112268.A0A182VR08"/>
<evidence type="ECO:0000256" key="5">
    <source>
        <dbReference type="ARBA" id="ARBA00023049"/>
    </source>
</evidence>
<dbReference type="PRINTS" id="PR00480">
    <property type="entry name" value="ASTACIN"/>
</dbReference>
<dbReference type="GO" id="GO:0008270">
    <property type="term" value="F:zinc ion binding"/>
    <property type="evidence" value="ECO:0007669"/>
    <property type="project" value="UniProtKB-UniRule"/>
</dbReference>
<evidence type="ECO:0000256" key="4">
    <source>
        <dbReference type="ARBA" id="ARBA00022833"/>
    </source>
</evidence>
<feature type="binding site" evidence="6">
    <location>
        <position position="104"/>
    </location>
    <ligand>
        <name>Zn(2+)</name>
        <dbReference type="ChEBI" id="CHEBI:29105"/>
        <note>catalytic</note>
    </ligand>
</feature>
<dbReference type="GO" id="GO:0006508">
    <property type="term" value="P:proteolysis"/>
    <property type="evidence" value="ECO:0007669"/>
    <property type="project" value="UniProtKB-KW"/>
</dbReference>
<evidence type="ECO:0000256" key="7">
    <source>
        <dbReference type="RuleBase" id="RU361183"/>
    </source>
</evidence>
<keyword evidence="3 6" id="KW-0378">Hydrolase</keyword>
<dbReference type="InterPro" id="IPR006026">
    <property type="entry name" value="Peptidase_Metallo"/>
</dbReference>
<sequence length="211" mass="24559">MGRQFGFGLEDVLPKNYRWSNATIPYIYDGEFDAIELSNISTAMDLLASHSCLRFKRRTAETHHLVITNKLGTGCWADTGRQPQGQAYMNLSKVCTKHLGTILHELMHVVGFLHQHTRPDRDQYLCVLYRNIIVHPVTLYNYEIVRPWTELAFPLPYDFESIMHYTPEMYSIAPGRLPTMVPRYLWNNIAIGQRERLTDYDVLGIQFLYCV</sequence>
<evidence type="ECO:0000313" key="9">
    <source>
        <dbReference type="EnsemblMetazoa" id="AMIN000489-PA"/>
    </source>
</evidence>
<feature type="binding site" evidence="6">
    <location>
        <position position="108"/>
    </location>
    <ligand>
        <name>Zn(2+)</name>
        <dbReference type="ChEBI" id="CHEBI:29105"/>
        <note>catalytic</note>
    </ligand>
</feature>
<evidence type="ECO:0000256" key="6">
    <source>
        <dbReference type="PROSITE-ProRule" id="PRU01211"/>
    </source>
</evidence>
<name>A0A182VR08_9DIPT</name>
<dbReference type="InterPro" id="IPR024079">
    <property type="entry name" value="MetalloPept_cat_dom_sf"/>
</dbReference>
<feature type="binding site" evidence="6">
    <location>
        <position position="114"/>
    </location>
    <ligand>
        <name>Zn(2+)</name>
        <dbReference type="ChEBI" id="CHEBI:29105"/>
        <note>catalytic</note>
    </ligand>
</feature>
<evidence type="ECO:0000313" key="10">
    <source>
        <dbReference type="Proteomes" id="UP000075920"/>
    </source>
</evidence>
<dbReference type="SMART" id="SM00235">
    <property type="entry name" value="ZnMc"/>
    <property type="match status" value="1"/>
</dbReference>
<keyword evidence="2 6" id="KW-0479">Metal-binding</keyword>
<keyword evidence="5 6" id="KW-0482">Metalloprotease</keyword>
<dbReference type="SUPFAM" id="SSF55486">
    <property type="entry name" value="Metalloproteases ('zincins'), catalytic domain"/>
    <property type="match status" value="1"/>
</dbReference>
<dbReference type="Proteomes" id="UP000075920">
    <property type="component" value="Unassembled WGS sequence"/>
</dbReference>